<dbReference type="OrthoDB" id="428260at2759"/>
<dbReference type="PANTHER" id="PTHR43283">
    <property type="entry name" value="BETA-LACTAMASE-RELATED"/>
    <property type="match status" value="1"/>
</dbReference>
<dbReference type="SUPFAM" id="SSF56601">
    <property type="entry name" value="beta-lactamase/transpeptidase-like"/>
    <property type="match status" value="1"/>
</dbReference>
<dbReference type="EMBL" id="ML179035">
    <property type="protein sequence ID" value="THV08209.1"/>
    <property type="molecule type" value="Genomic_DNA"/>
</dbReference>
<protein>
    <submittedName>
        <fullName evidence="4">Beta-lactamase</fullName>
    </submittedName>
</protein>
<gene>
    <name evidence="4" type="ORF">K435DRAFT_3501</name>
</gene>
<dbReference type="Proteomes" id="UP000297245">
    <property type="component" value="Unassembled WGS sequence"/>
</dbReference>
<proteinExistence type="inferred from homology"/>
<feature type="domain" description="Beta-lactamase-related" evidence="3">
    <location>
        <begin position="18"/>
        <end position="379"/>
    </location>
</feature>
<dbReference type="InterPro" id="IPR012338">
    <property type="entry name" value="Beta-lactam/transpept-like"/>
</dbReference>
<keyword evidence="5" id="KW-1185">Reference proteome</keyword>
<organism evidence="4 5">
    <name type="scientific">Dendrothele bispora (strain CBS 962.96)</name>
    <dbReference type="NCBI Taxonomy" id="1314807"/>
    <lineage>
        <taxon>Eukaryota</taxon>
        <taxon>Fungi</taxon>
        <taxon>Dikarya</taxon>
        <taxon>Basidiomycota</taxon>
        <taxon>Agaricomycotina</taxon>
        <taxon>Agaricomycetes</taxon>
        <taxon>Agaricomycetidae</taxon>
        <taxon>Agaricales</taxon>
        <taxon>Agaricales incertae sedis</taxon>
        <taxon>Dendrothele</taxon>
    </lineage>
</organism>
<dbReference type="InterPro" id="IPR050789">
    <property type="entry name" value="Diverse_Enzym_Activities"/>
</dbReference>
<accession>A0A4S8MZL8</accession>
<dbReference type="Pfam" id="PF00144">
    <property type="entry name" value="Beta-lactamase"/>
    <property type="match status" value="1"/>
</dbReference>
<name>A0A4S8MZL8_DENBC</name>
<dbReference type="InterPro" id="IPR001466">
    <property type="entry name" value="Beta-lactam-related"/>
</dbReference>
<dbReference type="PANTHER" id="PTHR43283:SF17">
    <property type="entry name" value="(LOVD), PUTATIVE (AFU_ORTHOLOGUE AFUA_5G00920)-RELATED"/>
    <property type="match status" value="1"/>
</dbReference>
<evidence type="ECO:0000256" key="1">
    <source>
        <dbReference type="ARBA" id="ARBA00009009"/>
    </source>
</evidence>
<sequence>MESFRAEMRKVTGELGKEHQVVPGAVLLSGNKDGPVVQETFGFKSLAADSDPLDLDTYFWVASCTKLVTTVAALQLVERGLVDLDEDITRVLHEWKEPKILVGFDEAGQPITRVAKNKITLRQLLTHSAGMAYSFSNPDLQRYRKAMGIGSSWGSANSIMDVYFDPLLYEPGEGWHYSTSIDWAGVVVERLGGCGTLEQYMSKNIWSPLGMHGLTFHPGDREDIQSNMMQMLNRTNDGGLAVPTGPETSAHFKFDAGGVGLFLKPTEFVKLLSTLLRNDETVLKKDTVEMMFTPQLQDPKYIRAFMDNNPLSYILLRGLPMSIKYNWGLGGLLMLEDAPGRRKAGSMMWGGLPNLSWWIDRESDLYALYSTQLVPPGDKEIMKLGIKFEQALYQDVE</sequence>
<evidence type="ECO:0000313" key="5">
    <source>
        <dbReference type="Proteomes" id="UP000297245"/>
    </source>
</evidence>
<reference evidence="4 5" key="1">
    <citation type="journal article" date="2019" name="Nat. Ecol. Evol.">
        <title>Megaphylogeny resolves global patterns of mushroom evolution.</title>
        <authorList>
            <person name="Varga T."/>
            <person name="Krizsan K."/>
            <person name="Foldi C."/>
            <person name="Dima B."/>
            <person name="Sanchez-Garcia M."/>
            <person name="Sanchez-Ramirez S."/>
            <person name="Szollosi G.J."/>
            <person name="Szarkandi J.G."/>
            <person name="Papp V."/>
            <person name="Albert L."/>
            <person name="Andreopoulos W."/>
            <person name="Angelini C."/>
            <person name="Antonin V."/>
            <person name="Barry K.W."/>
            <person name="Bougher N.L."/>
            <person name="Buchanan P."/>
            <person name="Buyck B."/>
            <person name="Bense V."/>
            <person name="Catcheside P."/>
            <person name="Chovatia M."/>
            <person name="Cooper J."/>
            <person name="Damon W."/>
            <person name="Desjardin D."/>
            <person name="Finy P."/>
            <person name="Geml J."/>
            <person name="Haridas S."/>
            <person name="Hughes K."/>
            <person name="Justo A."/>
            <person name="Karasinski D."/>
            <person name="Kautmanova I."/>
            <person name="Kiss B."/>
            <person name="Kocsube S."/>
            <person name="Kotiranta H."/>
            <person name="LaButti K.M."/>
            <person name="Lechner B.E."/>
            <person name="Liimatainen K."/>
            <person name="Lipzen A."/>
            <person name="Lukacs Z."/>
            <person name="Mihaltcheva S."/>
            <person name="Morgado L.N."/>
            <person name="Niskanen T."/>
            <person name="Noordeloos M.E."/>
            <person name="Ohm R.A."/>
            <person name="Ortiz-Santana B."/>
            <person name="Ovrebo C."/>
            <person name="Racz N."/>
            <person name="Riley R."/>
            <person name="Savchenko A."/>
            <person name="Shiryaev A."/>
            <person name="Soop K."/>
            <person name="Spirin V."/>
            <person name="Szebenyi C."/>
            <person name="Tomsovsky M."/>
            <person name="Tulloss R.E."/>
            <person name="Uehling J."/>
            <person name="Grigoriev I.V."/>
            <person name="Vagvolgyi C."/>
            <person name="Papp T."/>
            <person name="Martin F.M."/>
            <person name="Miettinen O."/>
            <person name="Hibbett D.S."/>
            <person name="Nagy L.G."/>
        </authorList>
    </citation>
    <scope>NUCLEOTIDE SEQUENCE [LARGE SCALE GENOMIC DNA]</scope>
    <source>
        <strain evidence="4 5">CBS 962.96</strain>
    </source>
</reference>
<dbReference type="AlphaFoldDB" id="A0A4S8MZL8"/>
<dbReference type="Gene3D" id="3.40.710.10">
    <property type="entry name" value="DD-peptidase/beta-lactamase superfamily"/>
    <property type="match status" value="1"/>
</dbReference>
<evidence type="ECO:0000313" key="4">
    <source>
        <dbReference type="EMBL" id="THV08209.1"/>
    </source>
</evidence>
<evidence type="ECO:0000256" key="2">
    <source>
        <dbReference type="ARBA" id="ARBA00022801"/>
    </source>
</evidence>
<dbReference type="GO" id="GO:0016787">
    <property type="term" value="F:hydrolase activity"/>
    <property type="evidence" value="ECO:0007669"/>
    <property type="project" value="UniProtKB-KW"/>
</dbReference>
<evidence type="ECO:0000259" key="3">
    <source>
        <dbReference type="Pfam" id="PF00144"/>
    </source>
</evidence>
<comment type="similarity">
    <text evidence="1">Belongs to the class-A beta-lactamase family.</text>
</comment>
<keyword evidence="2" id="KW-0378">Hydrolase</keyword>